<dbReference type="EMBL" id="CAJNOM010002883">
    <property type="protein sequence ID" value="CAF1638837.1"/>
    <property type="molecule type" value="Genomic_DNA"/>
</dbReference>
<evidence type="ECO:0000256" key="1">
    <source>
        <dbReference type="SAM" id="SignalP"/>
    </source>
</evidence>
<comment type="caution">
    <text evidence="2">The sequence shown here is derived from an EMBL/GenBank/DDBJ whole genome shotgun (WGS) entry which is preliminary data.</text>
</comment>
<reference evidence="2" key="1">
    <citation type="submission" date="2021-02" db="EMBL/GenBank/DDBJ databases">
        <authorList>
            <person name="Nowell W R."/>
        </authorList>
    </citation>
    <scope>NUCLEOTIDE SEQUENCE</scope>
</reference>
<evidence type="ECO:0000313" key="4">
    <source>
        <dbReference type="Proteomes" id="UP000663832"/>
    </source>
</evidence>
<evidence type="ECO:0000313" key="5">
    <source>
        <dbReference type="Proteomes" id="UP000663877"/>
    </source>
</evidence>
<keyword evidence="4" id="KW-1185">Reference proteome</keyword>
<name>A0A815RUF7_9BILA</name>
<dbReference type="OrthoDB" id="10007116at2759"/>
<evidence type="ECO:0000313" key="2">
    <source>
        <dbReference type="EMBL" id="CAF1482023.1"/>
    </source>
</evidence>
<protein>
    <submittedName>
        <fullName evidence="2">Uncharacterized protein</fullName>
    </submittedName>
</protein>
<evidence type="ECO:0000313" key="3">
    <source>
        <dbReference type="EMBL" id="CAF1638837.1"/>
    </source>
</evidence>
<proteinExistence type="predicted"/>
<dbReference type="Proteomes" id="UP000663877">
    <property type="component" value="Unassembled WGS sequence"/>
</dbReference>
<accession>A0A815RUF7</accession>
<dbReference type="Proteomes" id="UP000663832">
    <property type="component" value="Unassembled WGS sequence"/>
</dbReference>
<sequence length="276" mass="32994">MKNIFFILIFIFRTTNQLSCFNQNITVEIQSGEWLNSSSLNNMYLERIHAQKCYGHVLTYYEKNRSHILYTLGARKHIIEKKIEEFIDKFHFKTIIYFIFIIESFHIREFVISAYIICRRNDNCALNYMIDLVKSYRENKNPIDQLTPLLYDSEKLSELNCYNSETKHIEPCSTQQYSTCMINNTDILEQKCYTDSNIRLEYEFMIKLSKKNSITKIFELVICNIIGCNDELVLRQVETILYNYTLSGFNITFNNSNKLNFYLFNLIYLFILYSKK</sequence>
<keyword evidence="1" id="KW-0732">Signal</keyword>
<feature type="signal peptide" evidence="1">
    <location>
        <begin position="1"/>
        <end position="17"/>
    </location>
</feature>
<dbReference type="AlphaFoldDB" id="A0A815RUF7"/>
<gene>
    <name evidence="2" type="ORF">BJG266_LOCUS42120</name>
    <name evidence="3" type="ORF">QVE165_LOCUS58986</name>
</gene>
<feature type="chain" id="PRO_5035687589" evidence="1">
    <location>
        <begin position="18"/>
        <end position="276"/>
    </location>
</feature>
<dbReference type="EMBL" id="CAJNOI010002563">
    <property type="protein sequence ID" value="CAF1482023.1"/>
    <property type="molecule type" value="Genomic_DNA"/>
</dbReference>
<organism evidence="2 5">
    <name type="scientific">Adineta steineri</name>
    <dbReference type="NCBI Taxonomy" id="433720"/>
    <lineage>
        <taxon>Eukaryota</taxon>
        <taxon>Metazoa</taxon>
        <taxon>Spiralia</taxon>
        <taxon>Gnathifera</taxon>
        <taxon>Rotifera</taxon>
        <taxon>Eurotatoria</taxon>
        <taxon>Bdelloidea</taxon>
        <taxon>Adinetida</taxon>
        <taxon>Adinetidae</taxon>
        <taxon>Adineta</taxon>
    </lineage>
</organism>